<reference evidence="8 9" key="1">
    <citation type="submission" date="2021-03" db="EMBL/GenBank/DDBJ databases">
        <authorList>
            <person name="Kim M.K."/>
        </authorList>
    </citation>
    <scope>NUCLEOTIDE SEQUENCE [LARGE SCALE GENOMIC DNA]</scope>
    <source>
        <strain evidence="8 9">BT507</strain>
    </source>
</reference>
<evidence type="ECO:0000256" key="7">
    <source>
        <dbReference type="RuleBase" id="RU003879"/>
    </source>
</evidence>
<dbReference type="EMBL" id="JAGETX010000002">
    <property type="protein sequence ID" value="MBO3270169.1"/>
    <property type="molecule type" value="Genomic_DNA"/>
</dbReference>
<keyword evidence="3" id="KW-1003">Cell membrane</keyword>
<evidence type="ECO:0000256" key="3">
    <source>
        <dbReference type="ARBA" id="ARBA00022475"/>
    </source>
</evidence>
<comment type="similarity">
    <text evidence="2 7">Belongs to the ExbD/TolR family.</text>
</comment>
<name>A0ABS3T943_9BACT</name>
<evidence type="ECO:0000313" key="8">
    <source>
        <dbReference type="EMBL" id="MBO3270169.1"/>
    </source>
</evidence>
<accession>A0ABS3T943</accession>
<evidence type="ECO:0000313" key="9">
    <source>
        <dbReference type="Proteomes" id="UP000670527"/>
    </source>
</evidence>
<protein>
    <submittedName>
        <fullName evidence="8">Biopolymer transporter ExbD</fullName>
    </submittedName>
</protein>
<evidence type="ECO:0000256" key="5">
    <source>
        <dbReference type="ARBA" id="ARBA00022989"/>
    </source>
</evidence>
<keyword evidence="7" id="KW-0653">Protein transport</keyword>
<sequence length="170" mass="18653">MADIQPAAPAKNGKPRAKKMAFRLDMTPMVDLAFLLLTFFMLTSTFSKPNVMELAMPAKGLGTDVPGSKALTLILGKHNQVHYFYGVNETGTAAAPTLHTTDYSAHGLRQVLLTLQRQQTGAVVLIKSEQESTYGNLVDALDEMNITSQKKYALVDLDRNDRALLQQNSL</sequence>
<keyword evidence="6" id="KW-0472">Membrane</keyword>
<comment type="caution">
    <text evidence="8">The sequence shown here is derived from an EMBL/GenBank/DDBJ whole genome shotgun (WGS) entry which is preliminary data.</text>
</comment>
<dbReference type="RefSeq" id="WP_208306763.1">
    <property type="nucleotide sequence ID" value="NZ_JAGETX010000002.1"/>
</dbReference>
<evidence type="ECO:0000256" key="4">
    <source>
        <dbReference type="ARBA" id="ARBA00022692"/>
    </source>
</evidence>
<organism evidence="8 9">
    <name type="scientific">Hymenobacter defluvii</name>
    <dbReference type="NCBI Taxonomy" id="2054411"/>
    <lineage>
        <taxon>Bacteria</taxon>
        <taxon>Pseudomonadati</taxon>
        <taxon>Bacteroidota</taxon>
        <taxon>Cytophagia</taxon>
        <taxon>Cytophagales</taxon>
        <taxon>Hymenobacteraceae</taxon>
        <taxon>Hymenobacter</taxon>
    </lineage>
</organism>
<proteinExistence type="inferred from homology"/>
<evidence type="ECO:0000256" key="2">
    <source>
        <dbReference type="ARBA" id="ARBA00005811"/>
    </source>
</evidence>
<dbReference type="Proteomes" id="UP000670527">
    <property type="component" value="Unassembled WGS sequence"/>
</dbReference>
<dbReference type="PANTHER" id="PTHR30558">
    <property type="entry name" value="EXBD MEMBRANE COMPONENT OF PMF-DRIVEN MACROMOLECULE IMPORT SYSTEM"/>
    <property type="match status" value="1"/>
</dbReference>
<dbReference type="Pfam" id="PF02472">
    <property type="entry name" value="ExbD"/>
    <property type="match status" value="1"/>
</dbReference>
<evidence type="ECO:0000256" key="6">
    <source>
        <dbReference type="ARBA" id="ARBA00023136"/>
    </source>
</evidence>
<keyword evidence="9" id="KW-1185">Reference proteome</keyword>
<dbReference type="InterPro" id="IPR003400">
    <property type="entry name" value="ExbD"/>
</dbReference>
<gene>
    <name evidence="8" type="ORF">J4D97_05860</name>
</gene>
<comment type="subcellular location">
    <subcellularLocation>
        <location evidence="1">Cell membrane</location>
        <topology evidence="1">Single-pass membrane protein</topology>
    </subcellularLocation>
    <subcellularLocation>
        <location evidence="7">Cell membrane</location>
        <topology evidence="7">Single-pass type II membrane protein</topology>
    </subcellularLocation>
</comment>
<keyword evidence="5" id="KW-1133">Transmembrane helix</keyword>
<keyword evidence="7" id="KW-0813">Transport</keyword>
<keyword evidence="4 7" id="KW-0812">Transmembrane</keyword>
<evidence type="ECO:0000256" key="1">
    <source>
        <dbReference type="ARBA" id="ARBA00004162"/>
    </source>
</evidence>
<dbReference type="PANTHER" id="PTHR30558:SF3">
    <property type="entry name" value="BIOPOLYMER TRANSPORT PROTEIN EXBD-RELATED"/>
    <property type="match status" value="1"/>
</dbReference>